<sequence>MHAMFKGLFSRPRRRRIVIVLGMHNSGTSLLARAIALMGVELGRHVLTRENFEQAPRYDYWEHAQITEIQDRLLQTLDRYWNRESADWPIPESAWRQPEILAMKRELAEIVRRELAEAPGLWGFKDPRTVRLMPLWNDIMASLRLDPMLLISLRGPGTVATSFASKGQVPYPQAERLWTRHYFESLQYSQGAPRLVVDYDAWFADWGRQYDRLADFLGLTDPDKRAAARAEVARNIDPNLKQHAANSDAPIRPITRDLHALLLRMADGAEDAAAEARLMARQAELSQAE</sequence>
<accession>A0A418VKY9</accession>
<dbReference type="SUPFAM" id="SSF52540">
    <property type="entry name" value="P-loop containing nucleoside triphosphate hydrolases"/>
    <property type="match status" value="1"/>
</dbReference>
<dbReference type="EMBL" id="QYUL01000006">
    <property type="protein sequence ID" value="RJF76817.1"/>
    <property type="molecule type" value="Genomic_DNA"/>
</dbReference>
<proteinExistence type="predicted"/>
<comment type="caution">
    <text evidence="1">The sequence shown here is derived from an EMBL/GenBank/DDBJ whole genome shotgun (WGS) entry which is preliminary data.</text>
</comment>
<dbReference type="Proteomes" id="UP000283458">
    <property type="component" value="Unassembled WGS sequence"/>
</dbReference>
<name>A0A418VKY9_9PROT</name>
<protein>
    <recommendedName>
        <fullName evidence="3">Sulfotransferase family protein</fullName>
    </recommendedName>
</protein>
<reference evidence="1 2" key="1">
    <citation type="submission" date="2018-09" db="EMBL/GenBank/DDBJ databases">
        <authorList>
            <person name="Zhu H."/>
        </authorList>
    </citation>
    <scope>NUCLEOTIDE SEQUENCE [LARGE SCALE GENOMIC DNA]</scope>
    <source>
        <strain evidence="1 2">K2W22B-5</strain>
    </source>
</reference>
<evidence type="ECO:0000313" key="1">
    <source>
        <dbReference type="EMBL" id="RJF76817.1"/>
    </source>
</evidence>
<evidence type="ECO:0000313" key="2">
    <source>
        <dbReference type="Proteomes" id="UP000283458"/>
    </source>
</evidence>
<gene>
    <name evidence="1" type="ORF">D3877_28445</name>
</gene>
<dbReference type="Gene3D" id="3.40.50.300">
    <property type="entry name" value="P-loop containing nucleotide triphosphate hydrolases"/>
    <property type="match status" value="1"/>
</dbReference>
<keyword evidence="2" id="KW-1185">Reference proteome</keyword>
<organism evidence="1 2">
    <name type="scientific">Azospirillum cavernae</name>
    <dbReference type="NCBI Taxonomy" id="2320860"/>
    <lineage>
        <taxon>Bacteria</taxon>
        <taxon>Pseudomonadati</taxon>
        <taxon>Pseudomonadota</taxon>
        <taxon>Alphaproteobacteria</taxon>
        <taxon>Rhodospirillales</taxon>
        <taxon>Azospirillaceae</taxon>
        <taxon>Azospirillum</taxon>
    </lineage>
</organism>
<dbReference type="AlphaFoldDB" id="A0A418VKY9"/>
<evidence type="ECO:0008006" key="3">
    <source>
        <dbReference type="Google" id="ProtNLM"/>
    </source>
</evidence>
<dbReference type="InterPro" id="IPR027417">
    <property type="entry name" value="P-loop_NTPase"/>
</dbReference>